<dbReference type="AlphaFoldDB" id="A0AAD0VNB4"/>
<dbReference type="EMBL" id="CP031442">
    <property type="protein sequence ID" value="AXM06291.1"/>
    <property type="molecule type" value="Genomic_DNA"/>
</dbReference>
<reference evidence="1 2" key="1">
    <citation type="submission" date="2018-08" db="EMBL/GenBank/DDBJ databases">
        <title>Genome sequencing of Cutibacterium acnes KCOM 1315.</title>
        <authorList>
            <person name="Kook J.-K."/>
            <person name="Park S.-N."/>
            <person name="Lim Y.K."/>
        </authorList>
    </citation>
    <scope>NUCLEOTIDE SEQUENCE [LARGE SCALE GENOMIC DNA]</scope>
    <source>
        <strain evidence="1 2">KCOM 1315</strain>
    </source>
</reference>
<proteinExistence type="predicted"/>
<protein>
    <submittedName>
        <fullName evidence="1">Uncharacterized protein</fullName>
    </submittedName>
</protein>
<accession>A0AAD0VNB4</accession>
<gene>
    <name evidence="1" type="ORF">DXN06_03320</name>
</gene>
<evidence type="ECO:0000313" key="1">
    <source>
        <dbReference type="EMBL" id="AXM06291.1"/>
    </source>
</evidence>
<sequence length="96" mass="11211">MLPYAEVTSDGNHSYLADDSFICFDRHIAIRENNLFTMFVDLATDALRTERVGTFHPHSQGLSYPTLTECWRCRQNQCNYCDIVVDKMPWTHADHR</sequence>
<organism evidence="1 2">
    <name type="scientific">Cutibacterium acnes</name>
    <name type="common">Propionibacterium acnes</name>
    <dbReference type="NCBI Taxonomy" id="1747"/>
    <lineage>
        <taxon>Bacteria</taxon>
        <taxon>Bacillati</taxon>
        <taxon>Actinomycetota</taxon>
        <taxon>Actinomycetes</taxon>
        <taxon>Propionibacteriales</taxon>
        <taxon>Propionibacteriaceae</taxon>
        <taxon>Cutibacterium</taxon>
    </lineage>
</organism>
<dbReference type="Proteomes" id="UP000256621">
    <property type="component" value="Chromosome"/>
</dbReference>
<name>A0AAD0VNB4_CUTAC</name>
<evidence type="ECO:0000313" key="2">
    <source>
        <dbReference type="Proteomes" id="UP000256621"/>
    </source>
</evidence>